<organism evidence="10 11">
    <name type="scientific">Psychrobacter aestuarii</name>
    <dbReference type="NCBI Taxonomy" id="556327"/>
    <lineage>
        <taxon>Bacteria</taxon>
        <taxon>Pseudomonadati</taxon>
        <taxon>Pseudomonadota</taxon>
        <taxon>Gammaproteobacteria</taxon>
        <taxon>Moraxellales</taxon>
        <taxon>Moraxellaceae</taxon>
        <taxon>Psychrobacter</taxon>
    </lineage>
</organism>
<accession>A0ABP3FDX3</accession>
<keyword evidence="6 8" id="KW-1133">Transmembrane helix</keyword>
<feature type="transmembrane region" description="Helical" evidence="8">
    <location>
        <begin position="337"/>
        <end position="362"/>
    </location>
</feature>
<dbReference type="PANTHER" id="PTHR43528:SF7">
    <property type="entry name" value="MFS TRANSPORTER"/>
    <property type="match status" value="1"/>
</dbReference>
<evidence type="ECO:0000256" key="6">
    <source>
        <dbReference type="ARBA" id="ARBA00022989"/>
    </source>
</evidence>
<feature type="transmembrane region" description="Helical" evidence="8">
    <location>
        <begin position="156"/>
        <end position="178"/>
    </location>
</feature>
<dbReference type="PANTHER" id="PTHR43528">
    <property type="entry name" value="ALPHA-KETOGLUTARATE PERMEASE"/>
    <property type="match status" value="1"/>
</dbReference>
<protein>
    <submittedName>
        <fullName evidence="10">MFS transporter</fullName>
    </submittedName>
</protein>
<dbReference type="InterPro" id="IPR036259">
    <property type="entry name" value="MFS_trans_sf"/>
</dbReference>
<dbReference type="SUPFAM" id="SSF103473">
    <property type="entry name" value="MFS general substrate transporter"/>
    <property type="match status" value="1"/>
</dbReference>
<dbReference type="InterPro" id="IPR051084">
    <property type="entry name" value="H+-coupled_symporters"/>
</dbReference>
<evidence type="ECO:0000313" key="11">
    <source>
        <dbReference type="Proteomes" id="UP001501787"/>
    </source>
</evidence>
<keyword evidence="4 8" id="KW-0812">Transmembrane</keyword>
<feature type="transmembrane region" description="Helical" evidence="8">
    <location>
        <begin position="374"/>
        <end position="394"/>
    </location>
</feature>
<dbReference type="EMBL" id="BAAAFR010000001">
    <property type="protein sequence ID" value="GAA0311607.1"/>
    <property type="molecule type" value="Genomic_DNA"/>
</dbReference>
<reference evidence="11" key="1">
    <citation type="journal article" date="2019" name="Int. J. Syst. Evol. Microbiol.">
        <title>The Global Catalogue of Microorganisms (GCM) 10K type strain sequencing project: providing services to taxonomists for standard genome sequencing and annotation.</title>
        <authorList>
            <consortium name="The Broad Institute Genomics Platform"/>
            <consortium name="The Broad Institute Genome Sequencing Center for Infectious Disease"/>
            <person name="Wu L."/>
            <person name="Ma J."/>
        </authorList>
    </citation>
    <scope>NUCLEOTIDE SEQUENCE [LARGE SCALE GENOMIC DNA]</scope>
    <source>
        <strain evidence="11">JCM 16343</strain>
    </source>
</reference>
<feature type="transmembrane region" description="Helical" evidence="8">
    <location>
        <begin position="90"/>
        <end position="108"/>
    </location>
</feature>
<feature type="transmembrane region" description="Helical" evidence="8">
    <location>
        <begin position="287"/>
        <end position="305"/>
    </location>
</feature>
<dbReference type="PROSITE" id="PS50850">
    <property type="entry name" value="MFS"/>
    <property type="match status" value="1"/>
</dbReference>
<keyword evidence="7 8" id="KW-0472">Membrane</keyword>
<proteinExistence type="predicted"/>
<keyword evidence="3" id="KW-1003">Cell membrane</keyword>
<evidence type="ECO:0000256" key="7">
    <source>
        <dbReference type="ARBA" id="ARBA00023136"/>
    </source>
</evidence>
<evidence type="ECO:0000256" key="4">
    <source>
        <dbReference type="ARBA" id="ARBA00022692"/>
    </source>
</evidence>
<keyword evidence="11" id="KW-1185">Reference proteome</keyword>
<evidence type="ECO:0000256" key="2">
    <source>
        <dbReference type="ARBA" id="ARBA00022448"/>
    </source>
</evidence>
<feature type="transmembrane region" description="Helical" evidence="8">
    <location>
        <begin position="190"/>
        <end position="213"/>
    </location>
</feature>
<keyword evidence="2" id="KW-0813">Transport</keyword>
<feature type="transmembrane region" description="Helical" evidence="8">
    <location>
        <begin position="58"/>
        <end position="78"/>
    </location>
</feature>
<feature type="transmembrane region" description="Helical" evidence="8">
    <location>
        <begin position="120"/>
        <end position="144"/>
    </location>
</feature>
<keyword evidence="5" id="KW-0769">Symport</keyword>
<evidence type="ECO:0000259" key="9">
    <source>
        <dbReference type="PROSITE" id="PS50850"/>
    </source>
</evidence>
<sequence>MPNRSPYAMMSVQDKNMVAFTCACSAILFFDFLIYLYLADVISTTVFSADVDKHFSQIQSLGLFAAGYLARPLGGIFFGRFGDTLGRRPIFIATLMVTAGTMFAMALMPTYAEWGIAAPILFITLRLIQGMAFGVFVPLSWIFVSEHLPRQYLTVGCSYVTASFLLGVLFSNAFFSWLTDTMSPEQLVSYGWRLPFMIAALFSCLPLLGWRYIKESPYFLNMQKTMPNNYEPRPIRMLFTQCRQAIFVTMMLTLVTSSVTLVVVLIMPELAIVNFPVDGDLFNFSHSLGLVFMMIGCVFYGVISSNSNFGKILMIGCLVLILQIFAFFYQMQAGGDYLLIMYALLGFSAGIIGMVPAVFVKLFSTNVRLTGLSIAYNVMYAFVGGVMPFVISHFTDTVSFSAALYTAFICVIGIIMGLYFYHLPEFKRIDHVMR</sequence>
<comment type="subcellular location">
    <subcellularLocation>
        <location evidence="1">Cell membrane</location>
        <topology evidence="1">Multi-pass membrane protein</topology>
    </subcellularLocation>
</comment>
<name>A0ABP3FDX3_9GAMM</name>
<evidence type="ECO:0000313" key="10">
    <source>
        <dbReference type="EMBL" id="GAA0311607.1"/>
    </source>
</evidence>
<evidence type="ECO:0000256" key="5">
    <source>
        <dbReference type="ARBA" id="ARBA00022847"/>
    </source>
</evidence>
<dbReference type="Gene3D" id="1.20.1250.20">
    <property type="entry name" value="MFS general substrate transporter like domains"/>
    <property type="match status" value="1"/>
</dbReference>
<gene>
    <name evidence="10" type="ORF">GCM10009129_06170</name>
</gene>
<dbReference type="InterPro" id="IPR011701">
    <property type="entry name" value="MFS"/>
</dbReference>
<dbReference type="Pfam" id="PF07690">
    <property type="entry name" value="MFS_1"/>
    <property type="match status" value="1"/>
</dbReference>
<feature type="transmembrane region" description="Helical" evidence="8">
    <location>
        <begin position="245"/>
        <end position="267"/>
    </location>
</feature>
<feature type="domain" description="Major facilitator superfamily (MFS) profile" evidence="9">
    <location>
        <begin position="17"/>
        <end position="425"/>
    </location>
</feature>
<dbReference type="InterPro" id="IPR020846">
    <property type="entry name" value="MFS_dom"/>
</dbReference>
<comment type="caution">
    <text evidence="10">The sequence shown here is derived from an EMBL/GenBank/DDBJ whole genome shotgun (WGS) entry which is preliminary data.</text>
</comment>
<evidence type="ECO:0000256" key="8">
    <source>
        <dbReference type="SAM" id="Phobius"/>
    </source>
</evidence>
<evidence type="ECO:0000256" key="3">
    <source>
        <dbReference type="ARBA" id="ARBA00022475"/>
    </source>
</evidence>
<feature type="transmembrane region" description="Helical" evidence="8">
    <location>
        <begin position="312"/>
        <end position="331"/>
    </location>
</feature>
<dbReference type="RefSeq" id="WP_201503881.1">
    <property type="nucleotide sequence ID" value="NZ_BAAAFR010000001.1"/>
</dbReference>
<evidence type="ECO:0000256" key="1">
    <source>
        <dbReference type="ARBA" id="ARBA00004651"/>
    </source>
</evidence>
<dbReference type="Proteomes" id="UP001501787">
    <property type="component" value="Unassembled WGS sequence"/>
</dbReference>
<feature type="transmembrane region" description="Helical" evidence="8">
    <location>
        <begin position="400"/>
        <end position="421"/>
    </location>
</feature>